<dbReference type="EMBL" id="CP034412">
    <property type="protein sequence ID" value="QCY48238.1"/>
    <property type="molecule type" value="Genomic_DNA"/>
</dbReference>
<sequence length="233" mass="24693">MKTSATKKTTTVLTFAFATALLASGCSGNTGDSPEPTTATNSQAAAPSTSASPTEDASQSSASSTGSATQSPESQSPGSQKSDLSQTSFDTSWQDAVDSAKKKFSGEVSKIELEANDAGRYAYKVEIINDTQKYETHIDANSGEVINEETDDLDDDERGTEKDKKRLDLDKVVSLDDAMKTAQQEQAGAVNKWKLEGTSAGPRYEFDITPDGANEDREIKVDAISGKLVPGDD</sequence>
<evidence type="ECO:0000259" key="3">
    <source>
        <dbReference type="Pfam" id="PF03413"/>
    </source>
</evidence>
<feature type="compositionally biased region" description="Low complexity" evidence="1">
    <location>
        <begin position="36"/>
        <end position="71"/>
    </location>
</feature>
<dbReference type="Pfam" id="PF03413">
    <property type="entry name" value="PepSY"/>
    <property type="match status" value="2"/>
</dbReference>
<evidence type="ECO:0000256" key="1">
    <source>
        <dbReference type="SAM" id="MobiDB-lite"/>
    </source>
</evidence>
<reference evidence="4 5" key="1">
    <citation type="submission" date="2018-12" db="EMBL/GenBank/DDBJ databases">
        <title>Complete Genome Sequence of Glutamicibacter creatinolyticus strain LGCM259,isolated from an abscess of a 12-year-old mare in Italy.</title>
        <authorList>
            <person name="Santos R.G."/>
            <person name="Silva A.L."/>
            <person name="Seyffert N."/>
            <person name="Castro T.L.P."/>
            <person name="Attili A.R."/>
            <person name="Rifici C."/>
            <person name="Mazzullo G."/>
            <person name="Brenig B."/>
            <person name="Venanzi F."/>
            <person name="Azevedo V."/>
        </authorList>
    </citation>
    <scope>NUCLEOTIDE SEQUENCE [LARGE SCALE GENOMIC DNA]</scope>
    <source>
        <strain evidence="4 5">LGCM 259</strain>
    </source>
</reference>
<proteinExistence type="predicted"/>
<name>A0A5B7WW56_9MICC</name>
<keyword evidence="5" id="KW-1185">Reference proteome</keyword>
<feature type="region of interest" description="Disordered" evidence="1">
    <location>
        <begin position="139"/>
        <end position="164"/>
    </location>
</feature>
<evidence type="ECO:0000256" key="2">
    <source>
        <dbReference type="SAM" id="SignalP"/>
    </source>
</evidence>
<dbReference type="RefSeq" id="WP_175419428.1">
    <property type="nucleotide sequence ID" value="NZ_CP034412.1"/>
</dbReference>
<feature type="compositionally biased region" description="Basic and acidic residues" evidence="1">
    <location>
        <begin position="98"/>
        <end position="109"/>
    </location>
</feature>
<dbReference type="InterPro" id="IPR025711">
    <property type="entry name" value="PepSY"/>
</dbReference>
<accession>A0A5B7WW56</accession>
<keyword evidence="4" id="KW-0378">Hydrolase</keyword>
<evidence type="ECO:0000313" key="5">
    <source>
        <dbReference type="Proteomes" id="UP000307000"/>
    </source>
</evidence>
<feature type="signal peptide" evidence="2">
    <location>
        <begin position="1"/>
        <end position="23"/>
    </location>
</feature>
<feature type="compositionally biased region" description="Polar residues" evidence="1">
    <location>
        <begin position="72"/>
        <end position="94"/>
    </location>
</feature>
<gene>
    <name evidence="4" type="ORF">GcLGCM259_2531</name>
</gene>
<feature type="domain" description="PepSY" evidence="3">
    <location>
        <begin position="94"/>
        <end position="149"/>
    </location>
</feature>
<feature type="domain" description="PepSY" evidence="3">
    <location>
        <begin position="173"/>
        <end position="228"/>
    </location>
</feature>
<dbReference type="KEGG" id="gcr:GcLGCM259_2531"/>
<dbReference type="AlphaFoldDB" id="A0A5B7WW56"/>
<feature type="compositionally biased region" description="Acidic residues" evidence="1">
    <location>
        <begin position="146"/>
        <end position="158"/>
    </location>
</feature>
<dbReference type="Gene3D" id="3.10.450.40">
    <property type="match status" value="2"/>
</dbReference>
<feature type="region of interest" description="Disordered" evidence="1">
    <location>
        <begin position="24"/>
        <end position="109"/>
    </location>
</feature>
<keyword evidence="2" id="KW-0732">Signal</keyword>
<evidence type="ECO:0000313" key="4">
    <source>
        <dbReference type="EMBL" id="QCY48238.1"/>
    </source>
</evidence>
<feature type="chain" id="PRO_5039105145" evidence="2">
    <location>
        <begin position="24"/>
        <end position="233"/>
    </location>
</feature>
<organism evidence="4 5">
    <name type="scientific">Glutamicibacter creatinolyticus</name>
    <dbReference type="NCBI Taxonomy" id="162496"/>
    <lineage>
        <taxon>Bacteria</taxon>
        <taxon>Bacillati</taxon>
        <taxon>Actinomycetota</taxon>
        <taxon>Actinomycetes</taxon>
        <taxon>Micrococcales</taxon>
        <taxon>Micrococcaceae</taxon>
        <taxon>Glutamicibacter</taxon>
    </lineage>
</organism>
<dbReference type="GO" id="GO:0016787">
    <property type="term" value="F:hydrolase activity"/>
    <property type="evidence" value="ECO:0007669"/>
    <property type="project" value="UniProtKB-KW"/>
</dbReference>
<dbReference type="Proteomes" id="UP000307000">
    <property type="component" value="Chromosome"/>
</dbReference>
<dbReference type="PROSITE" id="PS51257">
    <property type="entry name" value="PROKAR_LIPOPROTEIN"/>
    <property type="match status" value="1"/>
</dbReference>
<protein>
    <submittedName>
        <fullName evidence="4">HAD-IIIA family hydrolase</fullName>
    </submittedName>
</protein>